<proteinExistence type="predicted"/>
<feature type="transmembrane region" description="Helical" evidence="1">
    <location>
        <begin position="12"/>
        <end position="32"/>
    </location>
</feature>
<organism evidence="2">
    <name type="scientific">Siphoviridae sp. ctX926</name>
    <dbReference type="NCBI Taxonomy" id="2826366"/>
    <lineage>
        <taxon>Viruses</taxon>
        <taxon>Duplodnaviria</taxon>
        <taxon>Heunggongvirae</taxon>
        <taxon>Uroviricota</taxon>
        <taxon>Caudoviricetes</taxon>
    </lineage>
</organism>
<protein>
    <submittedName>
        <fullName evidence="2">Uncharacterized protein</fullName>
    </submittedName>
</protein>
<name>A0A8S5M104_9CAUD</name>
<accession>A0A8S5M104</accession>
<evidence type="ECO:0000313" key="2">
    <source>
        <dbReference type="EMBL" id="DAD75981.1"/>
    </source>
</evidence>
<keyword evidence="1" id="KW-1133">Transmembrane helix</keyword>
<dbReference type="EMBL" id="BK014793">
    <property type="protein sequence ID" value="DAD75981.1"/>
    <property type="molecule type" value="Genomic_DNA"/>
</dbReference>
<evidence type="ECO:0000256" key="1">
    <source>
        <dbReference type="SAM" id="Phobius"/>
    </source>
</evidence>
<keyword evidence="1" id="KW-0472">Membrane</keyword>
<reference evidence="2" key="1">
    <citation type="journal article" date="2021" name="Proc. Natl. Acad. Sci. U.S.A.">
        <title>A Catalog of Tens of Thousands of Viruses from Human Metagenomes Reveals Hidden Associations with Chronic Diseases.</title>
        <authorList>
            <person name="Tisza M.J."/>
            <person name="Buck C.B."/>
        </authorList>
    </citation>
    <scope>NUCLEOTIDE SEQUENCE</scope>
    <source>
        <strain evidence="2">CtX926</strain>
    </source>
</reference>
<keyword evidence="1" id="KW-0812">Transmembrane</keyword>
<sequence>MNHLQALLFNTSNSFIFCSSFSYLDLIIYHSLRIVKRFFSFFY</sequence>